<keyword evidence="1" id="KW-0175">Coiled coil</keyword>
<sequence>MKLDIKVKLNDGMKKYIYEIWEKLENEDRTEYDIALENYRKYLLKETVKNPEDVSVVCQLAGVCYLSRRCDDIEILETFLKRNFDILTEDEKFRIYVDLAYLCEDMGCMEEKAIDYLEKAIKINSNNADIYYRFAAICFHAKMYQKSLENIEIACKMSDETKYSYGYALILIQNKEYKKAEKILDDLLMKDSDNIKYHFYRILCEIYLGNKDTGNIEKLLEKIKEFEMLEKTDYEKYLNWLTYEGFKTIDNGDIKDLYYLCGNYEKYCKYAENVNFNLEANYMAPYLYSLKQLNKFEKIDKILKEAEKEIFQNIEEIKTDEEYRKDTTEEELLEMIEDEKQKLKNINLVLEKILNTDFKPKMEIFMYLKYECWLLDCPQHLVIEEIRKE</sequence>
<dbReference type="SUPFAM" id="SSF48452">
    <property type="entry name" value="TPR-like"/>
    <property type="match status" value="1"/>
</dbReference>
<dbReference type="Gene3D" id="1.25.40.10">
    <property type="entry name" value="Tetratricopeptide repeat domain"/>
    <property type="match status" value="1"/>
</dbReference>
<evidence type="ECO:0000256" key="1">
    <source>
        <dbReference type="SAM" id="Coils"/>
    </source>
</evidence>
<proteinExistence type="predicted"/>
<dbReference type="EMBL" id="ACVB02000006">
    <property type="protein sequence ID" value="EEX75767.1"/>
    <property type="molecule type" value="Genomic_DNA"/>
</dbReference>
<gene>
    <name evidence="2" type="ORF">GCWU000323_00367</name>
</gene>
<dbReference type="AlphaFoldDB" id="C9MUZ7"/>
<dbReference type="RefSeq" id="WP_006803702.1">
    <property type="nucleotide sequence ID" value="NZ_GG700632.1"/>
</dbReference>
<dbReference type="SMART" id="SM00028">
    <property type="entry name" value="TPR"/>
    <property type="match status" value="2"/>
</dbReference>
<dbReference type="eggNOG" id="COG0457">
    <property type="taxonomic scope" value="Bacteria"/>
</dbReference>
<protein>
    <submittedName>
        <fullName evidence="2">Tetratricopeptide repeat protein</fullName>
    </submittedName>
</protein>
<organism evidence="2 3">
    <name type="scientific">Leptotrichia hofstadii F0254</name>
    <dbReference type="NCBI Taxonomy" id="634994"/>
    <lineage>
        <taxon>Bacteria</taxon>
        <taxon>Fusobacteriati</taxon>
        <taxon>Fusobacteriota</taxon>
        <taxon>Fusobacteriia</taxon>
        <taxon>Fusobacteriales</taxon>
        <taxon>Leptotrichiaceae</taxon>
        <taxon>Leptotrichia</taxon>
    </lineage>
</organism>
<comment type="caution">
    <text evidence="2">The sequence shown here is derived from an EMBL/GenBank/DDBJ whole genome shotgun (WGS) entry which is preliminary data.</text>
</comment>
<dbReference type="InterPro" id="IPR011990">
    <property type="entry name" value="TPR-like_helical_dom_sf"/>
</dbReference>
<evidence type="ECO:0000313" key="2">
    <source>
        <dbReference type="EMBL" id="EEX75767.1"/>
    </source>
</evidence>
<dbReference type="InterPro" id="IPR019734">
    <property type="entry name" value="TPR_rpt"/>
</dbReference>
<dbReference type="STRING" id="634994.GCWU000323_00367"/>
<accession>C9MUZ7</accession>
<name>C9MUZ7_9FUSO</name>
<dbReference type="HOGENOM" id="CLU_060515_0_0_0"/>
<feature type="coiled-coil region" evidence="1">
    <location>
        <begin position="329"/>
        <end position="356"/>
    </location>
</feature>
<dbReference type="Proteomes" id="UP000006233">
    <property type="component" value="Unassembled WGS sequence"/>
</dbReference>
<evidence type="ECO:0000313" key="3">
    <source>
        <dbReference type="Proteomes" id="UP000006233"/>
    </source>
</evidence>
<reference evidence="2 3" key="1">
    <citation type="submission" date="2009-09" db="EMBL/GenBank/DDBJ databases">
        <authorList>
            <person name="Weinstock G."/>
            <person name="Sodergren E."/>
            <person name="Clifton S."/>
            <person name="Fulton L."/>
            <person name="Fulton B."/>
            <person name="Courtney L."/>
            <person name="Fronick C."/>
            <person name="Harrison M."/>
            <person name="Strong C."/>
            <person name="Farmer C."/>
            <person name="Delahaunty K."/>
            <person name="Markovic C."/>
            <person name="Hall O."/>
            <person name="Minx P."/>
            <person name="Tomlinson C."/>
            <person name="Mitreva M."/>
            <person name="Nelson J."/>
            <person name="Hou S."/>
            <person name="Wollam A."/>
            <person name="Pepin K.H."/>
            <person name="Johnson M."/>
            <person name="Bhonagiri V."/>
            <person name="Nash W.E."/>
            <person name="Warren W."/>
            <person name="Chinwalla A."/>
            <person name="Mardis E.R."/>
            <person name="Wilson R.K."/>
        </authorList>
    </citation>
    <scope>NUCLEOTIDE SEQUENCE [LARGE SCALE GENOMIC DNA]</scope>
    <source>
        <strain evidence="2 3">F0254</strain>
    </source>
</reference>